<dbReference type="Proteomes" id="UP001286313">
    <property type="component" value="Unassembled WGS sequence"/>
</dbReference>
<dbReference type="EMBL" id="JAWQEG010002087">
    <property type="protein sequence ID" value="KAK3874623.1"/>
    <property type="molecule type" value="Genomic_DNA"/>
</dbReference>
<feature type="region of interest" description="Disordered" evidence="1">
    <location>
        <begin position="48"/>
        <end position="176"/>
    </location>
</feature>
<feature type="compositionally biased region" description="Basic residues" evidence="1">
    <location>
        <begin position="100"/>
        <end position="111"/>
    </location>
</feature>
<protein>
    <submittedName>
        <fullName evidence="2">Uncharacterized protein</fullName>
    </submittedName>
</protein>
<sequence>MVGALDGGRQVYEPSDLDQDYEQTPTSDEVSDEFIDESEFYNRIQKKRCISTPRKPTPGTTAVPPVAPAVSPAASAIPTSDPAAPVVLLTDPDVSPTVSRGHKKRRGATSRRARETVSPAVPAIHPVDHAVPPNDPVVSPAGPAFPPATHADTAALPVDPAVPPFGRRRRRHAVDDGDDDASRIVYFETSTLSSKSGFRWNCRPQTPRAARTPARNIVSPFTPGPAPEARSADTTEKAMKLLCDDDIINEIAKWKQQNNSNRGSQIHLSKSNDVSDRASRGASTIGGTDHQWLPEGQPPVHQGNV</sequence>
<feature type="region of interest" description="Disordered" evidence="1">
    <location>
        <begin position="1"/>
        <end position="36"/>
    </location>
</feature>
<comment type="caution">
    <text evidence="2">The sequence shown here is derived from an EMBL/GenBank/DDBJ whole genome shotgun (WGS) entry which is preliminary data.</text>
</comment>
<reference evidence="2" key="1">
    <citation type="submission" date="2023-10" db="EMBL/GenBank/DDBJ databases">
        <title>Genome assemblies of two species of porcelain crab, Petrolisthes cinctipes and Petrolisthes manimaculis (Anomura: Porcellanidae).</title>
        <authorList>
            <person name="Angst P."/>
        </authorList>
    </citation>
    <scope>NUCLEOTIDE SEQUENCE</scope>
    <source>
        <strain evidence="2">PB745_01</strain>
        <tissue evidence="2">Gill</tissue>
    </source>
</reference>
<feature type="region of interest" description="Disordered" evidence="1">
    <location>
        <begin position="256"/>
        <end position="305"/>
    </location>
</feature>
<accession>A0AAE1FML0</accession>
<feature type="compositionally biased region" description="Polar residues" evidence="1">
    <location>
        <begin position="256"/>
        <end position="272"/>
    </location>
</feature>
<gene>
    <name evidence="2" type="ORF">Pcinc_020443</name>
</gene>
<name>A0AAE1FML0_PETCI</name>
<organism evidence="2 3">
    <name type="scientific">Petrolisthes cinctipes</name>
    <name type="common">Flat porcelain crab</name>
    <dbReference type="NCBI Taxonomy" id="88211"/>
    <lineage>
        <taxon>Eukaryota</taxon>
        <taxon>Metazoa</taxon>
        <taxon>Ecdysozoa</taxon>
        <taxon>Arthropoda</taxon>
        <taxon>Crustacea</taxon>
        <taxon>Multicrustacea</taxon>
        <taxon>Malacostraca</taxon>
        <taxon>Eumalacostraca</taxon>
        <taxon>Eucarida</taxon>
        <taxon>Decapoda</taxon>
        <taxon>Pleocyemata</taxon>
        <taxon>Anomura</taxon>
        <taxon>Galatheoidea</taxon>
        <taxon>Porcellanidae</taxon>
        <taxon>Petrolisthes</taxon>
    </lineage>
</organism>
<evidence type="ECO:0000313" key="2">
    <source>
        <dbReference type="EMBL" id="KAK3874623.1"/>
    </source>
</evidence>
<evidence type="ECO:0000256" key="1">
    <source>
        <dbReference type="SAM" id="MobiDB-lite"/>
    </source>
</evidence>
<feature type="region of interest" description="Disordered" evidence="1">
    <location>
        <begin position="205"/>
        <end position="233"/>
    </location>
</feature>
<keyword evidence="3" id="KW-1185">Reference proteome</keyword>
<proteinExistence type="predicted"/>
<dbReference type="AlphaFoldDB" id="A0AAE1FML0"/>
<evidence type="ECO:0000313" key="3">
    <source>
        <dbReference type="Proteomes" id="UP001286313"/>
    </source>
</evidence>
<feature type="compositionally biased region" description="Low complexity" evidence="1">
    <location>
        <begin position="57"/>
        <end position="80"/>
    </location>
</feature>